<dbReference type="InterPro" id="IPR044925">
    <property type="entry name" value="His-Me_finger_sf"/>
</dbReference>
<dbReference type="Pfam" id="PF13392">
    <property type="entry name" value="HNH_3"/>
    <property type="match status" value="1"/>
</dbReference>
<dbReference type="Gene3D" id="3.90.75.20">
    <property type="match status" value="1"/>
</dbReference>
<feature type="domain" description="HNH nuclease" evidence="1">
    <location>
        <begin position="60"/>
        <end position="101"/>
    </location>
</feature>
<name>A0A6J7VJS7_9CAUD</name>
<protein>
    <submittedName>
        <fullName evidence="2">Putative NHN endonuclease</fullName>
    </submittedName>
</protein>
<evidence type="ECO:0000259" key="1">
    <source>
        <dbReference type="Pfam" id="PF13392"/>
    </source>
</evidence>
<dbReference type="SUPFAM" id="SSF54171">
    <property type="entry name" value="DNA-binding domain"/>
    <property type="match status" value="1"/>
</dbReference>
<gene>
    <name evidence="2" type="ORF">UFOVP146_68</name>
</gene>
<keyword evidence="2" id="KW-0540">Nuclease</keyword>
<dbReference type="Gene3D" id="1.20.5.2050">
    <property type="match status" value="1"/>
</dbReference>
<dbReference type="InterPro" id="IPR016177">
    <property type="entry name" value="DNA-bd_dom_sf"/>
</dbReference>
<evidence type="ECO:0000313" key="2">
    <source>
        <dbReference type="EMBL" id="CAB5079663.1"/>
    </source>
</evidence>
<dbReference type="SUPFAM" id="SSF54060">
    <property type="entry name" value="His-Me finger endonucleases"/>
    <property type="match status" value="1"/>
</dbReference>
<keyword evidence="2" id="KW-0255">Endonuclease</keyword>
<dbReference type="EMBL" id="LR798192">
    <property type="protein sequence ID" value="CAB5079663.1"/>
    <property type="molecule type" value="Genomic_DNA"/>
</dbReference>
<accession>A0A6J7VJS7</accession>
<reference evidence="2" key="1">
    <citation type="submission" date="2020-05" db="EMBL/GenBank/DDBJ databases">
        <authorList>
            <person name="Chiriac C."/>
            <person name="Salcher M."/>
            <person name="Ghai R."/>
            <person name="Kavagutti S V."/>
        </authorList>
    </citation>
    <scope>NUCLEOTIDE SEQUENCE</scope>
</reference>
<keyword evidence="2" id="KW-0378">Hydrolase</keyword>
<dbReference type="GO" id="GO:0003677">
    <property type="term" value="F:DNA binding"/>
    <property type="evidence" value="ECO:0007669"/>
    <property type="project" value="InterPro"/>
</dbReference>
<organism evidence="2">
    <name type="scientific">uncultured Caudovirales phage</name>
    <dbReference type="NCBI Taxonomy" id="2100421"/>
    <lineage>
        <taxon>Viruses</taxon>
        <taxon>Duplodnaviria</taxon>
        <taxon>Heunggongvirae</taxon>
        <taxon>Uroviricota</taxon>
        <taxon>Caudoviricetes</taxon>
        <taxon>Peduoviridae</taxon>
        <taxon>Maltschvirus</taxon>
        <taxon>Maltschvirus maltsch</taxon>
    </lineage>
</organism>
<dbReference type="GO" id="GO:0004519">
    <property type="term" value="F:endonuclease activity"/>
    <property type="evidence" value="ECO:0007669"/>
    <property type="project" value="UniProtKB-KW"/>
</dbReference>
<proteinExistence type="predicted"/>
<sequence>MAAQDFTLSQELLHKLFEYKDGVLYWKVANSPRVKVGTKAGTPGGRYGYLQTKINGVAYKNHRLIFMMFNGYIPKEIDHEDTNKLNNRIENLREATCEQNQWNRGIQKNNKSGYKGVSLDKDGKKWIAQCRANGKKHCLGKFTSAEEASKAVKTFRENQHREFARHE</sequence>
<dbReference type="InterPro" id="IPR003615">
    <property type="entry name" value="HNH_nuc"/>
</dbReference>